<sequence length="201" mass="23234">MSLLSRHSPILGDAAFQLTTCLVTSFQENKLRNQNPGQEFVKATQDTFHLTLGVQYHRDRWGEAAPDPAELEGPHRQCRYQAYRHFVLWHLAAEHPLRKASRWSAKERKKVAVDQSFVVQLYNRSMSGTGRVDQGIGLYCIRMCRKKWWWPIFTWMPDANVFNAWVLHRLDEHGGMSLLDFRRKVARTLLAAPSHSSSESG</sequence>
<protein>
    <submittedName>
        <fullName evidence="1">PiggyBac transposable element-derived protein 2</fullName>
    </submittedName>
</protein>
<dbReference type="OrthoDB" id="6343871at2759"/>
<name>A0A6A4VTU6_AMPAM</name>
<dbReference type="EMBL" id="VIIS01001359">
    <property type="protein sequence ID" value="KAF0299497.1"/>
    <property type="molecule type" value="Genomic_DNA"/>
</dbReference>
<comment type="caution">
    <text evidence="1">The sequence shown here is derived from an EMBL/GenBank/DDBJ whole genome shotgun (WGS) entry which is preliminary data.</text>
</comment>
<accession>A0A6A4VTU6</accession>
<proteinExistence type="predicted"/>
<dbReference type="AlphaFoldDB" id="A0A6A4VTU6"/>
<evidence type="ECO:0000313" key="2">
    <source>
        <dbReference type="Proteomes" id="UP000440578"/>
    </source>
</evidence>
<organism evidence="1 2">
    <name type="scientific">Amphibalanus amphitrite</name>
    <name type="common">Striped barnacle</name>
    <name type="synonym">Balanus amphitrite</name>
    <dbReference type="NCBI Taxonomy" id="1232801"/>
    <lineage>
        <taxon>Eukaryota</taxon>
        <taxon>Metazoa</taxon>
        <taxon>Ecdysozoa</taxon>
        <taxon>Arthropoda</taxon>
        <taxon>Crustacea</taxon>
        <taxon>Multicrustacea</taxon>
        <taxon>Cirripedia</taxon>
        <taxon>Thoracica</taxon>
        <taxon>Thoracicalcarea</taxon>
        <taxon>Balanomorpha</taxon>
        <taxon>Balanoidea</taxon>
        <taxon>Balanidae</taxon>
        <taxon>Amphibalaninae</taxon>
        <taxon>Amphibalanus</taxon>
    </lineage>
</organism>
<dbReference type="PANTHER" id="PTHR47272">
    <property type="entry name" value="DDE_TNP_1_7 DOMAIN-CONTAINING PROTEIN"/>
    <property type="match status" value="1"/>
</dbReference>
<dbReference type="PANTHER" id="PTHR47272:SF2">
    <property type="entry name" value="PIGGYBAC TRANSPOSABLE ELEMENT-DERIVED PROTEIN 3-LIKE"/>
    <property type="match status" value="1"/>
</dbReference>
<dbReference type="Proteomes" id="UP000440578">
    <property type="component" value="Unassembled WGS sequence"/>
</dbReference>
<gene>
    <name evidence="1" type="primary">PGBD2_7</name>
    <name evidence="1" type="ORF">FJT64_003467</name>
</gene>
<keyword evidence="2" id="KW-1185">Reference proteome</keyword>
<reference evidence="1 2" key="1">
    <citation type="submission" date="2019-07" db="EMBL/GenBank/DDBJ databases">
        <title>Draft genome assembly of a fouling barnacle, Amphibalanus amphitrite (Darwin, 1854): The first reference genome for Thecostraca.</title>
        <authorList>
            <person name="Kim W."/>
        </authorList>
    </citation>
    <scope>NUCLEOTIDE SEQUENCE [LARGE SCALE GENOMIC DNA]</scope>
    <source>
        <strain evidence="1">SNU_AA5</strain>
        <tissue evidence="1">Soma without cirri and trophi</tissue>
    </source>
</reference>
<evidence type="ECO:0000313" key="1">
    <source>
        <dbReference type="EMBL" id="KAF0299497.1"/>
    </source>
</evidence>